<keyword evidence="1" id="KW-1133">Transmembrane helix</keyword>
<name>A0AAX2QVY8_9BACT</name>
<keyword evidence="1" id="KW-0812">Transmembrane</keyword>
<feature type="transmembrane region" description="Helical" evidence="1">
    <location>
        <begin position="59"/>
        <end position="75"/>
    </location>
</feature>
<dbReference type="Proteomes" id="UP000294834">
    <property type="component" value="Unassembled WGS sequence"/>
</dbReference>
<keyword evidence="1" id="KW-0472">Membrane</keyword>
<evidence type="ECO:0000313" key="3">
    <source>
        <dbReference type="Proteomes" id="UP000294834"/>
    </source>
</evidence>
<protein>
    <recommendedName>
        <fullName evidence="4">Secreted protein</fullName>
    </recommendedName>
</protein>
<evidence type="ECO:0008006" key="4">
    <source>
        <dbReference type="Google" id="ProtNLM"/>
    </source>
</evidence>
<dbReference type="EMBL" id="SLTX01000003">
    <property type="protein sequence ID" value="TDB02717.1"/>
    <property type="molecule type" value="Genomic_DNA"/>
</dbReference>
<dbReference type="AlphaFoldDB" id="A0AAX2QVY8"/>
<comment type="caution">
    <text evidence="2">The sequence shown here is derived from an EMBL/GenBank/DDBJ whole genome shotgun (WGS) entry which is preliminary data.</text>
</comment>
<proteinExistence type="predicted"/>
<gene>
    <name evidence="2" type="ORF">E1J06_23780</name>
</gene>
<evidence type="ECO:0000256" key="1">
    <source>
        <dbReference type="SAM" id="Phobius"/>
    </source>
</evidence>
<evidence type="ECO:0000313" key="2">
    <source>
        <dbReference type="EMBL" id="TDB02717.1"/>
    </source>
</evidence>
<sequence length="76" mass="9433">MQSFCRWAVVPEWCRCLFFYDAAVFLYSGIERNDTRNFREKKIFRVALSGSLEVKRVNHIIYYLFIYYIFIYYLYI</sequence>
<organism evidence="2 3">
    <name type="scientific">Phocaeicola dorei</name>
    <dbReference type="NCBI Taxonomy" id="357276"/>
    <lineage>
        <taxon>Bacteria</taxon>
        <taxon>Pseudomonadati</taxon>
        <taxon>Bacteroidota</taxon>
        <taxon>Bacteroidia</taxon>
        <taxon>Bacteroidales</taxon>
        <taxon>Bacteroidaceae</taxon>
        <taxon>Phocaeicola</taxon>
    </lineage>
</organism>
<reference evidence="2 3" key="1">
    <citation type="journal article" date="2019" name="Nat. Microbiol.">
        <title>Genomic variation and strain-specific functional adaptation in the human gut microbiome during early life.</title>
        <authorList>
            <person name="Vatanen T."/>
            <person name="Plichta D.R."/>
            <person name="Somani J."/>
            <person name="Munch P.C."/>
            <person name="Arthur T.D."/>
            <person name="Hall A.B."/>
            <person name="Rudolf S."/>
            <person name="Oakeley E.J."/>
            <person name="Ke X."/>
            <person name="Young R.A."/>
            <person name="Haiser H.J."/>
            <person name="Kolde R."/>
            <person name="Yassour M."/>
            <person name="Luopajarvi K."/>
            <person name="Siljander H."/>
            <person name="Virtanen S.M."/>
            <person name="Ilonen J."/>
            <person name="Uibo R."/>
            <person name="Tillmann V."/>
            <person name="Mokurov S."/>
            <person name="Dorshakova N."/>
            <person name="Porter J.A."/>
            <person name="McHardy A.C."/>
            <person name="Lahdesmaki H."/>
            <person name="Vlamakis H."/>
            <person name="Huttenhower C."/>
            <person name="Knip M."/>
            <person name="Xavier R.J."/>
        </authorList>
    </citation>
    <scope>NUCLEOTIDE SEQUENCE [LARGE SCALE GENOMIC DNA]</scope>
    <source>
        <strain evidence="2 3">RJX1052</strain>
    </source>
</reference>
<accession>A0AAX2QVY8</accession>